<dbReference type="InterPro" id="IPR023827">
    <property type="entry name" value="Peptidase_S8_Asp-AS"/>
</dbReference>
<protein>
    <submittedName>
        <fullName evidence="9">S8 family serine peptidase</fullName>
    </submittedName>
</protein>
<dbReference type="InterPro" id="IPR022398">
    <property type="entry name" value="Peptidase_S8_His-AS"/>
</dbReference>
<keyword evidence="4 5" id="KW-0720">Serine protease</keyword>
<dbReference type="InterPro" id="IPR000209">
    <property type="entry name" value="Peptidase_S8/S53_dom"/>
</dbReference>
<keyword evidence="10" id="KW-1185">Reference proteome</keyword>
<dbReference type="PROSITE" id="PS00136">
    <property type="entry name" value="SUBTILASE_ASP"/>
    <property type="match status" value="1"/>
</dbReference>
<dbReference type="RefSeq" id="WP_317834904.1">
    <property type="nucleotide sequence ID" value="NZ_CP136920.1"/>
</dbReference>
<feature type="active site" description="Charge relay system" evidence="5">
    <location>
        <position position="190"/>
    </location>
</feature>
<evidence type="ECO:0000256" key="6">
    <source>
        <dbReference type="RuleBase" id="RU003355"/>
    </source>
</evidence>
<feature type="active site" description="Charge relay system" evidence="5">
    <location>
        <position position="369"/>
    </location>
</feature>
<dbReference type="GO" id="GO:0006508">
    <property type="term" value="P:proteolysis"/>
    <property type="evidence" value="ECO:0007669"/>
    <property type="project" value="UniProtKB-KW"/>
</dbReference>
<keyword evidence="3 5" id="KW-0378">Hydrolase</keyword>
<dbReference type="Pfam" id="PF00082">
    <property type="entry name" value="Peptidase_S8"/>
    <property type="match status" value="1"/>
</dbReference>
<feature type="region of interest" description="Disordered" evidence="7">
    <location>
        <begin position="25"/>
        <end position="49"/>
    </location>
</feature>
<evidence type="ECO:0000259" key="8">
    <source>
        <dbReference type="Pfam" id="PF00082"/>
    </source>
</evidence>
<dbReference type="InterPro" id="IPR036852">
    <property type="entry name" value="Peptidase_S8/S53_dom_sf"/>
</dbReference>
<keyword evidence="2 5" id="KW-0645">Protease</keyword>
<feature type="compositionally biased region" description="Polar residues" evidence="7">
    <location>
        <begin position="514"/>
        <end position="533"/>
    </location>
</feature>
<evidence type="ECO:0000256" key="3">
    <source>
        <dbReference type="ARBA" id="ARBA00022801"/>
    </source>
</evidence>
<comment type="similarity">
    <text evidence="1 5 6">Belongs to the peptidase S8 family.</text>
</comment>
<name>A0AAQ3LEF0_9BACT</name>
<dbReference type="EMBL" id="CP136920">
    <property type="protein sequence ID" value="WOO42385.1"/>
    <property type="molecule type" value="Genomic_DNA"/>
</dbReference>
<dbReference type="SUPFAM" id="SSF52743">
    <property type="entry name" value="Subtilisin-like"/>
    <property type="match status" value="1"/>
</dbReference>
<dbReference type="InterPro" id="IPR050131">
    <property type="entry name" value="Peptidase_S8_subtilisin-like"/>
</dbReference>
<accession>A0AAQ3LEF0</accession>
<evidence type="ECO:0000313" key="9">
    <source>
        <dbReference type="EMBL" id="WOO42385.1"/>
    </source>
</evidence>
<dbReference type="PANTHER" id="PTHR43806:SF11">
    <property type="entry name" value="CEREVISIN-RELATED"/>
    <property type="match status" value="1"/>
</dbReference>
<dbReference type="Gene3D" id="3.40.50.200">
    <property type="entry name" value="Peptidase S8/S53 domain"/>
    <property type="match status" value="1"/>
</dbReference>
<evidence type="ECO:0000256" key="1">
    <source>
        <dbReference type="ARBA" id="ARBA00011073"/>
    </source>
</evidence>
<sequence length="543" mass="55667">MRSFHYLAFIAVVLVGGALVWRGASHSSTDDEPAQDSSQTRPLTAKSQSFDSEMHVAEIVEDIAEPDAFYLPEAPSGSINGDLTLTYRTAAEAKAALRRLKKAGVGIRGYSDQLNTIRVRARSESERSAVSRLAGNGAEAGFNFPVSAPPDPIEGEAGTGTEGFGANAVKWMNTPDNPELGSGVTVAVIDSGISAHDNLDGSVSNAIRINGNNVDYGHGTAVASLIAGQSPEAPGVAPGAELIDIQVLAGDDGTDAFKLAEAIVAATDAGANVINLSLGANGDAGILYEAVKYASANGAILVASAGNDATGALAYPAAYSEVVGVTSIDANAEPTTFSNFGEGATVAAPGVGINAAWTDEELVTFSGTSASAPLVSGALAALLSENPGMTSTEAVDVLTSTANDSGAPGYDPYLGAGTVDVGRMLNYDTPGINDVAVADHYIVRDESNLEAVSVLVTVQNRGTEWANNNTLTVEYEGRTQDYYLGGLNPGQTASQEILLNPSTLLSGQPTRIASEIKSTGTEDSSPENNSRVTVISLPPPEGE</sequence>
<evidence type="ECO:0000313" key="10">
    <source>
        <dbReference type="Proteomes" id="UP001304300"/>
    </source>
</evidence>
<gene>
    <name evidence="9" type="ORF">RZN69_04735</name>
</gene>
<dbReference type="KEGG" id="puo:RZN69_04735"/>
<dbReference type="AlphaFoldDB" id="A0AAQ3LEF0"/>
<feature type="domain" description="Peptidase S8/S53" evidence="8">
    <location>
        <begin position="181"/>
        <end position="417"/>
    </location>
</feature>
<dbReference type="InterPro" id="IPR015500">
    <property type="entry name" value="Peptidase_S8_subtilisin-rel"/>
</dbReference>
<dbReference type="PROSITE" id="PS00138">
    <property type="entry name" value="SUBTILASE_SER"/>
    <property type="match status" value="1"/>
</dbReference>
<dbReference type="PANTHER" id="PTHR43806">
    <property type="entry name" value="PEPTIDASE S8"/>
    <property type="match status" value="1"/>
</dbReference>
<feature type="active site" description="Charge relay system" evidence="5">
    <location>
        <position position="218"/>
    </location>
</feature>
<reference evidence="9 10" key="1">
    <citation type="submission" date="2023-10" db="EMBL/GenBank/DDBJ databases">
        <title>Rubellicoccus peritrichatus gen. nov., sp. nov., isolated from an algae of coral reef tank.</title>
        <authorList>
            <person name="Luo J."/>
        </authorList>
    </citation>
    <scope>NUCLEOTIDE SEQUENCE [LARGE SCALE GENOMIC DNA]</scope>
    <source>
        <strain evidence="9 10">CR14</strain>
    </source>
</reference>
<dbReference type="PROSITE" id="PS00137">
    <property type="entry name" value="SUBTILASE_HIS"/>
    <property type="match status" value="1"/>
</dbReference>
<dbReference type="PROSITE" id="PS51892">
    <property type="entry name" value="SUBTILASE"/>
    <property type="match status" value="1"/>
</dbReference>
<evidence type="ECO:0000256" key="7">
    <source>
        <dbReference type="SAM" id="MobiDB-lite"/>
    </source>
</evidence>
<dbReference type="Proteomes" id="UP001304300">
    <property type="component" value="Chromosome"/>
</dbReference>
<dbReference type="PRINTS" id="PR00723">
    <property type="entry name" value="SUBTILISIN"/>
</dbReference>
<organism evidence="9 10">
    <name type="scientific">Rubellicoccus peritrichatus</name>
    <dbReference type="NCBI Taxonomy" id="3080537"/>
    <lineage>
        <taxon>Bacteria</taxon>
        <taxon>Pseudomonadati</taxon>
        <taxon>Verrucomicrobiota</taxon>
        <taxon>Opitutia</taxon>
        <taxon>Puniceicoccales</taxon>
        <taxon>Cerasicoccaceae</taxon>
        <taxon>Rubellicoccus</taxon>
    </lineage>
</organism>
<feature type="region of interest" description="Disordered" evidence="7">
    <location>
        <begin position="514"/>
        <end position="543"/>
    </location>
</feature>
<dbReference type="GO" id="GO:0004252">
    <property type="term" value="F:serine-type endopeptidase activity"/>
    <property type="evidence" value="ECO:0007669"/>
    <property type="project" value="UniProtKB-UniRule"/>
</dbReference>
<feature type="compositionally biased region" description="Polar residues" evidence="7">
    <location>
        <begin position="35"/>
        <end position="49"/>
    </location>
</feature>
<dbReference type="InterPro" id="IPR023828">
    <property type="entry name" value="Peptidase_S8_Ser-AS"/>
</dbReference>
<evidence type="ECO:0000256" key="2">
    <source>
        <dbReference type="ARBA" id="ARBA00022670"/>
    </source>
</evidence>
<proteinExistence type="inferred from homology"/>
<evidence type="ECO:0000256" key="4">
    <source>
        <dbReference type="ARBA" id="ARBA00022825"/>
    </source>
</evidence>
<evidence type="ECO:0000256" key="5">
    <source>
        <dbReference type="PROSITE-ProRule" id="PRU01240"/>
    </source>
</evidence>